<dbReference type="GO" id="GO:0008270">
    <property type="term" value="F:zinc ion binding"/>
    <property type="evidence" value="ECO:0007669"/>
    <property type="project" value="InterPro"/>
</dbReference>
<dbReference type="Pfam" id="PF00413">
    <property type="entry name" value="Peptidase_M10"/>
    <property type="match status" value="1"/>
</dbReference>
<keyword evidence="4" id="KW-0862">Zinc</keyword>
<name>G9PA96_HYPAI</name>
<dbReference type="InterPro" id="IPR001818">
    <property type="entry name" value="Pept_M10_metallopeptidase"/>
</dbReference>
<dbReference type="SUPFAM" id="SSF55486">
    <property type="entry name" value="Metalloproteases ('zincins'), catalytic domain"/>
    <property type="match status" value="1"/>
</dbReference>
<keyword evidence="8" id="KW-1185">Reference proteome</keyword>
<keyword evidence="3" id="KW-0378">Hydrolase</keyword>
<dbReference type="EMBL" id="ABDG02000028">
    <property type="protein sequence ID" value="EHK39934.1"/>
    <property type="molecule type" value="Genomic_DNA"/>
</dbReference>
<proteinExistence type="predicted"/>
<dbReference type="STRING" id="452589.G9PA96"/>
<protein>
    <recommendedName>
        <fullName evidence="6">Peptidase metallopeptidase domain-containing protein</fullName>
    </recommendedName>
</protein>
<dbReference type="GO" id="GO:0006508">
    <property type="term" value="P:proteolysis"/>
    <property type="evidence" value="ECO:0007669"/>
    <property type="project" value="UniProtKB-KW"/>
</dbReference>
<dbReference type="HOGENOM" id="CLU_604198_0_0_1"/>
<dbReference type="AlphaFoldDB" id="G9PA96"/>
<organism evidence="7 8">
    <name type="scientific">Hypocrea atroviridis (strain ATCC 20476 / IMI 206040)</name>
    <name type="common">Trichoderma atroviride</name>
    <dbReference type="NCBI Taxonomy" id="452589"/>
    <lineage>
        <taxon>Eukaryota</taxon>
        <taxon>Fungi</taxon>
        <taxon>Dikarya</taxon>
        <taxon>Ascomycota</taxon>
        <taxon>Pezizomycotina</taxon>
        <taxon>Sordariomycetes</taxon>
        <taxon>Hypocreomycetidae</taxon>
        <taxon>Hypocreales</taxon>
        <taxon>Hypocreaceae</taxon>
        <taxon>Trichoderma</taxon>
    </lineage>
</organism>
<reference evidence="7 8" key="1">
    <citation type="journal article" date="2011" name="Genome Biol.">
        <title>Comparative genome sequence analysis underscores mycoparasitism as the ancestral life style of Trichoderma.</title>
        <authorList>
            <person name="Kubicek C.P."/>
            <person name="Herrera-Estrella A."/>
            <person name="Seidl-Seiboth V."/>
            <person name="Martinez D.A."/>
            <person name="Druzhinina I.S."/>
            <person name="Thon M."/>
            <person name="Zeilinger S."/>
            <person name="Casas-Flores S."/>
            <person name="Horwitz B.A."/>
            <person name="Mukherjee P.K."/>
            <person name="Mukherjee M."/>
            <person name="Kredics L."/>
            <person name="Alcaraz L.D."/>
            <person name="Aerts A."/>
            <person name="Antal Z."/>
            <person name="Atanasova L."/>
            <person name="Cervantes-Badillo M.G."/>
            <person name="Challacombe J."/>
            <person name="Chertkov O."/>
            <person name="McCluskey K."/>
            <person name="Coulpier F."/>
            <person name="Deshpande N."/>
            <person name="von Doehren H."/>
            <person name="Ebbole D.J."/>
            <person name="Esquivel-Naranjo E.U."/>
            <person name="Fekete E."/>
            <person name="Flipphi M."/>
            <person name="Glaser F."/>
            <person name="Gomez-Rodriguez E.Y."/>
            <person name="Gruber S."/>
            <person name="Han C."/>
            <person name="Henrissat B."/>
            <person name="Hermosa R."/>
            <person name="Hernandez-Onate M."/>
            <person name="Karaffa L."/>
            <person name="Kosti I."/>
            <person name="Le Crom S."/>
            <person name="Lindquist E."/>
            <person name="Lucas S."/>
            <person name="Luebeck M."/>
            <person name="Luebeck P.S."/>
            <person name="Margeot A."/>
            <person name="Metz B."/>
            <person name="Misra M."/>
            <person name="Nevalainen H."/>
            <person name="Omann M."/>
            <person name="Packer N."/>
            <person name="Perrone G."/>
            <person name="Uresti-Rivera E.E."/>
            <person name="Salamov A."/>
            <person name="Schmoll M."/>
            <person name="Seiboth B."/>
            <person name="Shapiro H."/>
            <person name="Sukno S."/>
            <person name="Tamayo-Ramos J.A."/>
            <person name="Tisch D."/>
            <person name="Wiest A."/>
            <person name="Wilkinson H.H."/>
            <person name="Zhang M."/>
            <person name="Coutinho P.M."/>
            <person name="Kenerley C.M."/>
            <person name="Monte E."/>
            <person name="Baker S.E."/>
            <person name="Grigoriev I.V."/>
        </authorList>
    </citation>
    <scope>NUCLEOTIDE SEQUENCE [LARGE SCALE GENOMIC DNA]</scope>
    <source>
        <strain evidence="8">ATCC 20476 / IMI 206040</strain>
    </source>
</reference>
<evidence type="ECO:0000256" key="1">
    <source>
        <dbReference type="ARBA" id="ARBA00022670"/>
    </source>
</evidence>
<keyword evidence="2" id="KW-0479">Metal-binding</keyword>
<keyword evidence="5" id="KW-0812">Transmembrane</keyword>
<evidence type="ECO:0000259" key="6">
    <source>
        <dbReference type="SMART" id="SM00235"/>
    </source>
</evidence>
<comment type="caution">
    <text evidence="7">The sequence shown here is derived from an EMBL/GenBank/DDBJ whole genome shotgun (WGS) entry which is preliminary data.</text>
</comment>
<evidence type="ECO:0000256" key="5">
    <source>
        <dbReference type="SAM" id="Phobius"/>
    </source>
</evidence>
<keyword evidence="1" id="KW-0645">Protease</keyword>
<evidence type="ECO:0000313" key="8">
    <source>
        <dbReference type="Proteomes" id="UP000005426"/>
    </source>
</evidence>
<feature type="transmembrane region" description="Helical" evidence="5">
    <location>
        <begin position="431"/>
        <end position="450"/>
    </location>
</feature>
<dbReference type="InterPro" id="IPR006026">
    <property type="entry name" value="Peptidase_Metallo"/>
</dbReference>
<evidence type="ECO:0000256" key="2">
    <source>
        <dbReference type="ARBA" id="ARBA00022723"/>
    </source>
</evidence>
<dbReference type="GO" id="GO:0031012">
    <property type="term" value="C:extracellular matrix"/>
    <property type="evidence" value="ECO:0007669"/>
    <property type="project" value="InterPro"/>
</dbReference>
<dbReference type="Gene3D" id="3.40.390.10">
    <property type="entry name" value="Collagenase (Catalytic Domain)"/>
    <property type="match status" value="1"/>
</dbReference>
<dbReference type="SMART" id="SM00235">
    <property type="entry name" value="ZnMc"/>
    <property type="match status" value="1"/>
</dbReference>
<dbReference type="eggNOG" id="ENOG502SRZ0">
    <property type="taxonomic scope" value="Eukaryota"/>
</dbReference>
<sequence length="453" mass="51414">MILLLYPRPADARVKISVCATSAPITVFKTIAKDDECFPYIFKRKSSARCILHSSMHVGPSQEENITVWEPTLPYGDTSSKSTSISKSTFDDASTSNIGYEGYPETLTSISHAPCMVSKEKRSGCGTDLKHNDVDQPQILSAGPDIGVTTCTLAGLYSQKSATFCTPEELSLSYSVCVTQEDAERDARVGSKDKGFAARWKKGSVLKYIIRTETFQNPRQAGLVAREATKAIAMWQNIGVRFEKVGRDEKATFAIKFCPQSDNCRRDVYARAFFPNDSPDELSVYELALERSNVCFLANILAHEFGHILGLRHEFAVETSFLWGKENARSVMNYFSDLSQLQVGPQDREELATFYECDERRHAQPPIIEIEPPLYRFPKSNRSLRRYQPTSKRLYLNYRNRRVRFRRNPSLTQKVDQRTNSSRILLSPSLVRFYCGFAFFTSFAYCAFFLGRM</sequence>
<evidence type="ECO:0000313" key="7">
    <source>
        <dbReference type="EMBL" id="EHK39934.1"/>
    </source>
</evidence>
<dbReference type="OrthoDB" id="406838at2759"/>
<evidence type="ECO:0000256" key="3">
    <source>
        <dbReference type="ARBA" id="ARBA00022801"/>
    </source>
</evidence>
<feature type="domain" description="Peptidase metallopeptidase" evidence="6">
    <location>
        <begin position="196"/>
        <end position="340"/>
    </location>
</feature>
<gene>
    <name evidence="7" type="ORF">TRIATDRAFT_278621</name>
</gene>
<dbReference type="Proteomes" id="UP000005426">
    <property type="component" value="Unassembled WGS sequence"/>
</dbReference>
<evidence type="ECO:0000256" key="4">
    <source>
        <dbReference type="ARBA" id="ARBA00022833"/>
    </source>
</evidence>
<accession>G9PA96</accession>
<dbReference type="InterPro" id="IPR024079">
    <property type="entry name" value="MetalloPept_cat_dom_sf"/>
</dbReference>
<keyword evidence="5" id="KW-0472">Membrane</keyword>
<keyword evidence="5" id="KW-1133">Transmembrane helix</keyword>
<dbReference type="GO" id="GO:0004222">
    <property type="term" value="F:metalloendopeptidase activity"/>
    <property type="evidence" value="ECO:0007669"/>
    <property type="project" value="InterPro"/>
</dbReference>